<dbReference type="AlphaFoldDB" id="A0A7M1BA69"/>
<gene>
    <name evidence="9" type="ORF">FM071_10165</name>
</gene>
<evidence type="ECO:0000256" key="1">
    <source>
        <dbReference type="ARBA" id="ARBA00004571"/>
    </source>
</evidence>
<evidence type="ECO:0000256" key="3">
    <source>
        <dbReference type="ARBA" id="ARBA00022452"/>
    </source>
</evidence>
<dbReference type="EMBL" id="CP041406">
    <property type="protein sequence ID" value="QOP46637.1"/>
    <property type="molecule type" value="Genomic_DNA"/>
</dbReference>
<comment type="similarity">
    <text evidence="2">Belongs to the OmpP1/FadL family.</text>
</comment>
<keyword evidence="3" id="KW-1134">Transmembrane beta strand</keyword>
<evidence type="ECO:0000256" key="8">
    <source>
        <dbReference type="SAM" id="SignalP"/>
    </source>
</evidence>
<name>A0A7M1BA69_9BACT</name>
<keyword evidence="4" id="KW-0812">Transmembrane</keyword>
<dbReference type="PANTHER" id="PTHR35093">
    <property type="entry name" value="OUTER MEMBRANE PROTEIN NMB0088-RELATED"/>
    <property type="match status" value="1"/>
</dbReference>
<evidence type="ECO:0000256" key="2">
    <source>
        <dbReference type="ARBA" id="ARBA00008163"/>
    </source>
</evidence>
<evidence type="ECO:0000313" key="9">
    <source>
        <dbReference type="EMBL" id="QOP46637.1"/>
    </source>
</evidence>
<dbReference type="InterPro" id="IPR005017">
    <property type="entry name" value="OMPP1/FadL/TodX"/>
</dbReference>
<reference evidence="9 10" key="1">
    <citation type="submission" date="2019-07" db="EMBL/GenBank/DDBJ databases">
        <title>Sulfurimonas paralvinellae sp. nov., a novel mesophilic, hydrogen- and sulfur-oxidizing chemolithoautotroph within the Epsilonproteo- bacteria isolated from a deep-sea hydrothermal vent polychaete nest, reclassification of Thiomicrospira denitrificans as Sulfurimonas denitrificans comb. nov. and emended description of the genus Sulfurimonas.</title>
        <authorList>
            <person name="Wang S."/>
            <person name="Jiang L."/>
            <person name="Shao Z."/>
        </authorList>
    </citation>
    <scope>NUCLEOTIDE SEQUENCE [LARGE SCALE GENOMIC DNA]</scope>
    <source>
        <strain evidence="9 10">GO25</strain>
    </source>
</reference>
<dbReference type="GO" id="GO:0009279">
    <property type="term" value="C:cell outer membrane"/>
    <property type="evidence" value="ECO:0007669"/>
    <property type="project" value="UniProtKB-SubCell"/>
</dbReference>
<evidence type="ECO:0000256" key="6">
    <source>
        <dbReference type="ARBA" id="ARBA00023136"/>
    </source>
</evidence>
<dbReference type="KEGG" id="spal:FM071_10165"/>
<accession>A0A7M1BA69</accession>
<evidence type="ECO:0000256" key="5">
    <source>
        <dbReference type="ARBA" id="ARBA00022729"/>
    </source>
</evidence>
<evidence type="ECO:0000256" key="4">
    <source>
        <dbReference type="ARBA" id="ARBA00022692"/>
    </source>
</evidence>
<proteinExistence type="inferred from homology"/>
<keyword evidence="6" id="KW-0472">Membrane</keyword>
<evidence type="ECO:0000313" key="10">
    <source>
        <dbReference type="Proteomes" id="UP000593580"/>
    </source>
</evidence>
<dbReference type="Proteomes" id="UP000593580">
    <property type="component" value="Chromosome"/>
</dbReference>
<keyword evidence="7" id="KW-0998">Cell outer membrane</keyword>
<dbReference type="SUPFAM" id="SSF56935">
    <property type="entry name" value="Porins"/>
    <property type="match status" value="1"/>
</dbReference>
<evidence type="ECO:0000256" key="7">
    <source>
        <dbReference type="ARBA" id="ARBA00023237"/>
    </source>
</evidence>
<feature type="chain" id="PRO_5032601008" evidence="8">
    <location>
        <begin position="23"/>
        <end position="403"/>
    </location>
</feature>
<keyword evidence="10" id="KW-1185">Reference proteome</keyword>
<sequence length="403" mass="42232">MKKTIKLAVVAALALGATSAFATNGAALIGMGAKARGMAGTGIGMSHGAESALTNPALITTVKSTEISFGGTIFMPDVKNENNLGGGASSSDSDADINVIPEISLATKINDNFYVGVGMWGTGGMGVDYRDAKIDTAGGTQLNMVTNLQLMQFGVPLAYTTDGFSVAITPILQYGSLDINYVYTGAPMATGMGVAQDLAFGYNIGAAYTFDALTIGAVYTSAIDMEYKGFSDVIGNFSAGAYDNDKLSTPAQIGLGASYAFGESTVALDYKRIKWSDAKGYEDFAWDDQDVISIGYEYKTKNWAARAGYNYASSPISEQKNATPNSAGLTGGVINTFNLLGFPAIVQSHYAIGGTYNVSDKASVDAAFTYAAEETNTYTNFAAQDITTKHSQTGVSLQLNYDF</sequence>
<dbReference type="Gene3D" id="2.40.160.60">
    <property type="entry name" value="Outer membrane protein transport protein (OMPP1/FadL/TodX)"/>
    <property type="match status" value="1"/>
</dbReference>
<comment type="subcellular location">
    <subcellularLocation>
        <location evidence="1">Cell outer membrane</location>
        <topology evidence="1">Multi-pass membrane protein</topology>
    </subcellularLocation>
</comment>
<dbReference type="RefSeq" id="WP_193110896.1">
    <property type="nucleotide sequence ID" value="NZ_CP041406.1"/>
</dbReference>
<dbReference type="PANTHER" id="PTHR35093:SF8">
    <property type="entry name" value="OUTER MEMBRANE PROTEIN NMB0088-RELATED"/>
    <property type="match status" value="1"/>
</dbReference>
<organism evidence="9 10">
    <name type="scientific">Sulfurimonas paralvinellae</name>
    <dbReference type="NCBI Taxonomy" id="317658"/>
    <lineage>
        <taxon>Bacteria</taxon>
        <taxon>Pseudomonadati</taxon>
        <taxon>Campylobacterota</taxon>
        <taxon>Epsilonproteobacteria</taxon>
        <taxon>Campylobacterales</taxon>
        <taxon>Sulfurimonadaceae</taxon>
        <taxon>Sulfurimonas</taxon>
    </lineage>
</organism>
<dbReference type="Pfam" id="PF03349">
    <property type="entry name" value="Toluene_X"/>
    <property type="match status" value="1"/>
</dbReference>
<dbReference type="GO" id="GO:0015483">
    <property type="term" value="F:long-chain fatty acid transporting porin activity"/>
    <property type="evidence" value="ECO:0007669"/>
    <property type="project" value="TreeGrafter"/>
</dbReference>
<protein>
    <submittedName>
        <fullName evidence="9">Aromatic hydrocarbon degradation protein</fullName>
    </submittedName>
</protein>
<keyword evidence="5 8" id="KW-0732">Signal</keyword>
<feature type="signal peptide" evidence="8">
    <location>
        <begin position="1"/>
        <end position="22"/>
    </location>
</feature>